<feature type="compositionally biased region" description="Pro residues" evidence="1">
    <location>
        <begin position="148"/>
        <end position="157"/>
    </location>
</feature>
<accession>A0A8U0RCR5</accession>
<dbReference type="AlphaFoldDB" id="A0A8U0RCR5"/>
<proteinExistence type="predicted"/>
<keyword evidence="3" id="KW-0396">Initiation factor</keyword>
<sequence length="350" mass="36237">MAAARLPAPSLGARRCKGHFPFHNRSPVQAGGRGSEPKREGPRQRRRRAGAGAGAGVRPGSAAPRRAPRARSSRPAHSPTGSRRALPRPPAAGGGGGARPAPELRGRTRECERGGPGRLLGRQLGAARRAPRLGGAAPGGPRSAPGSGPSPPPPPPRCTAAVRAGAAMNSAAEARRARARGRRRRRCPAAAGARSPACAAPRAPGPHARPGPGPSPTPFAPHRWRPPAHPGTGCCPRARRERASSGPLRRAGGRPPPRPRARLADSPGPFRTPGPRLPAAWHSHRHSPWAPRAHCKQAGDGLDAGRGGTVGGSVFWNFFFFLEFGEGAGWEGIVHVPDGSSPPPARAQNV</sequence>
<keyword evidence="2" id="KW-1185">Reference proteome</keyword>
<feature type="compositionally biased region" description="Basic and acidic residues" evidence="1">
    <location>
        <begin position="102"/>
        <end position="115"/>
    </location>
</feature>
<dbReference type="Proteomes" id="UP000000715">
    <property type="component" value="Unplaced"/>
</dbReference>
<feature type="compositionally biased region" description="Basic residues" evidence="1">
    <location>
        <begin position="177"/>
        <end position="187"/>
    </location>
</feature>
<dbReference type="GO" id="GO:0003743">
    <property type="term" value="F:translation initiation factor activity"/>
    <property type="evidence" value="ECO:0007669"/>
    <property type="project" value="UniProtKB-KW"/>
</dbReference>
<feature type="compositionally biased region" description="Pro residues" evidence="1">
    <location>
        <begin position="203"/>
        <end position="219"/>
    </location>
</feature>
<organism evidence="2 3">
    <name type="scientific">Mustela putorius furo</name>
    <name type="common">European domestic ferret</name>
    <name type="synonym">Mustela furo</name>
    <dbReference type="NCBI Taxonomy" id="9669"/>
    <lineage>
        <taxon>Eukaryota</taxon>
        <taxon>Metazoa</taxon>
        <taxon>Chordata</taxon>
        <taxon>Craniata</taxon>
        <taxon>Vertebrata</taxon>
        <taxon>Euteleostomi</taxon>
        <taxon>Mammalia</taxon>
        <taxon>Eutheria</taxon>
        <taxon>Laurasiatheria</taxon>
        <taxon>Carnivora</taxon>
        <taxon>Caniformia</taxon>
        <taxon>Musteloidea</taxon>
        <taxon>Mustelidae</taxon>
        <taxon>Mustelinae</taxon>
        <taxon>Mustela</taxon>
    </lineage>
</organism>
<evidence type="ECO:0000256" key="1">
    <source>
        <dbReference type="SAM" id="MobiDB-lite"/>
    </source>
</evidence>
<name>A0A8U0RCR5_MUSPF</name>
<dbReference type="RefSeq" id="XP_044921702.1">
    <property type="nucleotide sequence ID" value="XM_045065767.1"/>
</dbReference>
<reference evidence="3" key="1">
    <citation type="submission" date="2025-08" db="UniProtKB">
        <authorList>
            <consortium name="RefSeq"/>
        </authorList>
    </citation>
    <scope>IDENTIFICATION</scope>
    <source>
        <tissue evidence="3">Brain</tissue>
    </source>
</reference>
<feature type="compositionally biased region" description="Low complexity" evidence="1">
    <location>
        <begin position="119"/>
        <end position="147"/>
    </location>
</feature>
<protein>
    <submittedName>
        <fullName evidence="3">Translation initiation factor IF-2</fullName>
    </submittedName>
</protein>
<gene>
    <name evidence="3" type="primary">LOC123387664</name>
</gene>
<evidence type="ECO:0000313" key="2">
    <source>
        <dbReference type="Proteomes" id="UP000000715"/>
    </source>
</evidence>
<evidence type="ECO:0000313" key="3">
    <source>
        <dbReference type="RefSeq" id="XP_044921702.1"/>
    </source>
</evidence>
<keyword evidence="3" id="KW-0648">Protein biosynthesis</keyword>
<feature type="compositionally biased region" description="Low complexity" evidence="1">
    <location>
        <begin position="163"/>
        <end position="172"/>
    </location>
</feature>
<dbReference type="GeneID" id="123387664"/>
<feature type="compositionally biased region" description="Low complexity" evidence="1">
    <location>
        <begin position="188"/>
        <end position="202"/>
    </location>
</feature>
<feature type="region of interest" description="Disordered" evidence="1">
    <location>
        <begin position="1"/>
        <end position="283"/>
    </location>
</feature>